<evidence type="ECO:0000313" key="4">
    <source>
        <dbReference type="Proteomes" id="UP000266340"/>
    </source>
</evidence>
<gene>
    <name evidence="3" type="ORF">D3H35_17385</name>
</gene>
<dbReference type="InterPro" id="IPR025874">
    <property type="entry name" value="DZR"/>
</dbReference>
<dbReference type="CDD" id="cd03408">
    <property type="entry name" value="SPFH_like_u1"/>
    <property type="match status" value="1"/>
</dbReference>
<comment type="caution">
    <text evidence="3">The sequence shown here is derived from an EMBL/GenBank/DDBJ whole genome shotgun (WGS) entry which is preliminary data.</text>
</comment>
<dbReference type="EMBL" id="QXJM01000039">
    <property type="protein sequence ID" value="RIE02472.1"/>
    <property type="molecule type" value="Genomic_DNA"/>
</dbReference>
<dbReference type="Pfam" id="PF12773">
    <property type="entry name" value="DZR"/>
    <property type="match status" value="1"/>
</dbReference>
<evidence type="ECO:0000313" key="3">
    <source>
        <dbReference type="EMBL" id="RIE02472.1"/>
    </source>
</evidence>
<feature type="domain" description="SPFH" evidence="2">
    <location>
        <begin position="19"/>
        <end position="227"/>
    </location>
</feature>
<name>A0A398CK06_9BACL</name>
<sequence>MAIIDVIKFNGLANRDWLVYRFPGESFVFGTQLIVGEGQIAVFVKGGKAVDFFTAGTHTLSTSNIPLLQSIVNLPFGGRTPFTAEVFFINKTSKLDVLWGTSDPISLIDPKYAVRLRVRAFGQLGIRITDFRVFLTSLIGAVGDGDVVKYDTVISYFKGVIVTKMKTLIADIIINQKISVLEIAPRLEDISAYSKQQLSGEFERFGIEIVNFNLTSINFPDEDFETINRILEDKAAFDLIGDSRYNVMRSFDVMETAAGNEGGGSIAAAGIGLGLGAGAGVAVGQTFGQGIGEAMRPPATSAPCQKCGTPNAEGTKFCSNCGDKLAVVKLPCHSCAALVDERMKFCPECGSSLTKKKCPGCSKENPPGSKFCSDCGTKMEG</sequence>
<accession>A0A398CK06</accession>
<dbReference type="Proteomes" id="UP000266340">
    <property type="component" value="Unassembled WGS sequence"/>
</dbReference>
<dbReference type="PANTHER" id="PTHR37826:SF2">
    <property type="entry name" value="ZINC-RIBBON DOMAIN-CONTAINING PROTEIN"/>
    <property type="match status" value="1"/>
</dbReference>
<dbReference type="SUPFAM" id="SSF117892">
    <property type="entry name" value="Band 7/SPFH domain"/>
    <property type="match status" value="1"/>
</dbReference>
<dbReference type="InterPro" id="IPR033880">
    <property type="entry name" value="SPFH_YdjI"/>
</dbReference>
<proteinExistence type="predicted"/>
<evidence type="ECO:0000259" key="1">
    <source>
        <dbReference type="Pfam" id="PF12773"/>
    </source>
</evidence>
<dbReference type="AlphaFoldDB" id="A0A398CK06"/>
<dbReference type="OrthoDB" id="9764015at2"/>
<reference evidence="3 4" key="1">
    <citation type="submission" date="2018-09" db="EMBL/GenBank/DDBJ databases">
        <title>Cohnella cavernae sp. nov., isolated from a karst cave.</title>
        <authorList>
            <person name="Zhu H."/>
        </authorList>
    </citation>
    <scope>NUCLEOTIDE SEQUENCE [LARGE SCALE GENOMIC DNA]</scope>
    <source>
        <strain evidence="3 4">K2E09-144</strain>
    </source>
</reference>
<dbReference type="Pfam" id="PF13421">
    <property type="entry name" value="Band_7_1"/>
    <property type="match status" value="1"/>
</dbReference>
<dbReference type="InterPro" id="IPR036013">
    <property type="entry name" value="Band_7/SPFH_dom_sf"/>
</dbReference>
<evidence type="ECO:0000259" key="2">
    <source>
        <dbReference type="Pfam" id="PF13421"/>
    </source>
</evidence>
<dbReference type="RefSeq" id="WP_119150512.1">
    <property type="nucleotide sequence ID" value="NZ_JBHSOV010000048.1"/>
</dbReference>
<feature type="domain" description="DZANK-type" evidence="1">
    <location>
        <begin position="304"/>
        <end position="350"/>
    </location>
</feature>
<protein>
    <submittedName>
        <fullName evidence="3">SPFH domain-containing protein</fullName>
    </submittedName>
</protein>
<keyword evidence="4" id="KW-1185">Reference proteome</keyword>
<organism evidence="3 4">
    <name type="scientific">Cohnella faecalis</name>
    <dbReference type="NCBI Taxonomy" id="2315694"/>
    <lineage>
        <taxon>Bacteria</taxon>
        <taxon>Bacillati</taxon>
        <taxon>Bacillota</taxon>
        <taxon>Bacilli</taxon>
        <taxon>Bacillales</taxon>
        <taxon>Paenibacillaceae</taxon>
        <taxon>Cohnella</taxon>
    </lineage>
</organism>
<dbReference type="PANTHER" id="PTHR37826">
    <property type="entry name" value="FLOTILLIN BAND_7_5 DOMAIN PROTEIN"/>
    <property type="match status" value="1"/>
</dbReference>